<evidence type="ECO:0000313" key="3">
    <source>
        <dbReference type="EMBL" id="MFC3137842.1"/>
    </source>
</evidence>
<comment type="caution">
    <text evidence="3">The sequence shown here is derived from an EMBL/GenBank/DDBJ whole genome shotgun (WGS) entry which is preliminary data.</text>
</comment>
<name>A0ABV7GDF9_9GAMM</name>
<feature type="chain" id="PRO_5046358982" evidence="1">
    <location>
        <begin position="34"/>
        <end position="314"/>
    </location>
</feature>
<dbReference type="Proteomes" id="UP001595621">
    <property type="component" value="Unassembled WGS sequence"/>
</dbReference>
<dbReference type="RefSeq" id="WP_248934949.1">
    <property type="nucleotide sequence ID" value="NZ_JAKILF010000002.1"/>
</dbReference>
<dbReference type="Gene3D" id="3.40.50.1820">
    <property type="entry name" value="alpha/beta hydrolase"/>
    <property type="match status" value="1"/>
</dbReference>
<dbReference type="EMBL" id="JBHRTD010000006">
    <property type="protein sequence ID" value="MFC3137842.1"/>
    <property type="molecule type" value="Genomic_DNA"/>
</dbReference>
<protein>
    <submittedName>
        <fullName evidence="3">Esterase/lipase family protein</fullName>
    </submittedName>
</protein>
<organism evidence="3 4">
    <name type="scientific">Shewanella submarina</name>
    <dbReference type="NCBI Taxonomy" id="2016376"/>
    <lineage>
        <taxon>Bacteria</taxon>
        <taxon>Pseudomonadati</taxon>
        <taxon>Pseudomonadota</taxon>
        <taxon>Gammaproteobacteria</taxon>
        <taxon>Alteromonadales</taxon>
        <taxon>Shewanellaceae</taxon>
        <taxon>Shewanella</taxon>
    </lineage>
</organism>
<dbReference type="InterPro" id="IPR029058">
    <property type="entry name" value="AB_hydrolase_fold"/>
</dbReference>
<gene>
    <name evidence="3" type="ORF">ACFOE0_06500</name>
</gene>
<proteinExistence type="predicted"/>
<sequence>MNFANKLSNKLNPAKSLFAALLLTLTLTPQAQAAAPQHPIVLVHGIYGFDALLGIDYFYRVPQTLRAMGAKVYVAQVSQANSTEVRGEQLRQYIQGVLAHSGASKVNIIGHSHGGPTARYVASVSPEMVASVTSIGGVNWGSRFADFLRGHIRPDSWTEWMVRIGMEGLARAIATLSGNPATPQDALAMAESLTTRGSVAFNQRYPEGMPASYCGQGRKWVNGVAYFSWSGSGVFTNGFDLSDYPLSLTALVFNEPNDGLVASCSTHLGQVIRNNYRMNHMDEVNQVFGLVSWFETNPLTLFRQHANRLAQHGL</sequence>
<feature type="signal peptide" evidence="1">
    <location>
        <begin position="1"/>
        <end position="33"/>
    </location>
</feature>
<evidence type="ECO:0000256" key="1">
    <source>
        <dbReference type="SAM" id="SignalP"/>
    </source>
</evidence>
<keyword evidence="4" id="KW-1185">Reference proteome</keyword>
<dbReference type="InterPro" id="IPR000073">
    <property type="entry name" value="AB_hydrolase_1"/>
</dbReference>
<feature type="domain" description="AB hydrolase-1" evidence="2">
    <location>
        <begin position="39"/>
        <end position="142"/>
    </location>
</feature>
<keyword evidence="1" id="KW-0732">Signal</keyword>
<evidence type="ECO:0000259" key="2">
    <source>
        <dbReference type="Pfam" id="PF00561"/>
    </source>
</evidence>
<dbReference type="SUPFAM" id="SSF53474">
    <property type="entry name" value="alpha/beta-Hydrolases"/>
    <property type="match status" value="1"/>
</dbReference>
<reference evidence="4" key="1">
    <citation type="journal article" date="2019" name="Int. J. Syst. Evol. Microbiol.">
        <title>The Global Catalogue of Microorganisms (GCM) 10K type strain sequencing project: providing services to taxonomists for standard genome sequencing and annotation.</title>
        <authorList>
            <consortium name="The Broad Institute Genomics Platform"/>
            <consortium name="The Broad Institute Genome Sequencing Center for Infectious Disease"/>
            <person name="Wu L."/>
            <person name="Ma J."/>
        </authorList>
    </citation>
    <scope>NUCLEOTIDE SEQUENCE [LARGE SCALE GENOMIC DNA]</scope>
    <source>
        <strain evidence="4">KCTC 52277</strain>
    </source>
</reference>
<dbReference type="Pfam" id="PF00561">
    <property type="entry name" value="Abhydrolase_1"/>
    <property type="match status" value="1"/>
</dbReference>
<evidence type="ECO:0000313" key="4">
    <source>
        <dbReference type="Proteomes" id="UP001595621"/>
    </source>
</evidence>
<accession>A0ABV7GDF9</accession>